<sequence length="309" mass="35407">METIFGVTFAPFAHRGTFRNPSVQESLRKMKERTGATHIILVPCGLQKTPQSENIDFTGEGTVSDEELSELIVYAQSLGLRVILKPTVNCENGVWRAHINFFDNEVPGEPKWSNWFASHERFQLHYAELAEKIGCTMFITGCEMVMAQRREMEWRNLIGKVKSVFSGPVSYNTDKYQEENVTWWDCVDVISSSGYYPFGSWKEQLARIRKVVEHYKKPFFFAETGCMSVHGSGGTPNDWSLAGPADPEEQGCWYREMFRETLRCPWIRGWGLWDWPAYPCADEKAVTDGSYQFCGKPAEAAVREVYRAK</sequence>
<accession>A0A6N8I1W2</accession>
<dbReference type="Proteomes" id="UP000469440">
    <property type="component" value="Unassembled WGS sequence"/>
</dbReference>
<protein>
    <recommendedName>
        <fullName evidence="3">1,4-beta-xylanase</fullName>
    </recommendedName>
</protein>
<reference evidence="1 2" key="1">
    <citation type="submission" date="2019-09" db="EMBL/GenBank/DDBJ databases">
        <title>Genome sequence of Clostridium sp. EA1.</title>
        <authorList>
            <person name="Poehlein A."/>
            <person name="Bengelsdorf F.R."/>
            <person name="Daniel R."/>
        </authorList>
    </citation>
    <scope>NUCLEOTIDE SEQUENCE [LARGE SCALE GENOMIC DNA]</scope>
    <source>
        <strain evidence="1 2">EA1</strain>
    </source>
</reference>
<dbReference type="SUPFAM" id="SSF51445">
    <property type="entry name" value="(Trans)glycosidases"/>
    <property type="match status" value="1"/>
</dbReference>
<organism evidence="1 2">
    <name type="scientific">Caproicibacter fermentans</name>
    <dbReference type="NCBI Taxonomy" id="2576756"/>
    <lineage>
        <taxon>Bacteria</taxon>
        <taxon>Bacillati</taxon>
        <taxon>Bacillota</taxon>
        <taxon>Clostridia</taxon>
        <taxon>Eubacteriales</taxon>
        <taxon>Acutalibacteraceae</taxon>
        <taxon>Caproicibacter</taxon>
    </lineage>
</organism>
<keyword evidence="2" id="KW-1185">Reference proteome</keyword>
<dbReference type="AlphaFoldDB" id="A0A6N8I1W2"/>
<comment type="caution">
    <text evidence="1">The sequence shown here is derived from an EMBL/GenBank/DDBJ whole genome shotgun (WGS) entry which is preliminary data.</text>
</comment>
<dbReference type="Pfam" id="PF22612">
    <property type="entry name" value="GH113"/>
    <property type="match status" value="1"/>
</dbReference>
<name>A0A6N8I1W2_9FIRM</name>
<dbReference type="InterPro" id="IPR055151">
    <property type="entry name" value="GH113"/>
</dbReference>
<dbReference type="Gene3D" id="3.20.20.80">
    <property type="entry name" value="Glycosidases"/>
    <property type="match status" value="1"/>
</dbReference>
<dbReference type="RefSeq" id="WP_207708890.1">
    <property type="nucleotide sequence ID" value="NZ_VWXL01000081.1"/>
</dbReference>
<dbReference type="EMBL" id="VWXL01000081">
    <property type="protein sequence ID" value="MVB12022.1"/>
    <property type="molecule type" value="Genomic_DNA"/>
</dbReference>
<evidence type="ECO:0000313" key="1">
    <source>
        <dbReference type="EMBL" id="MVB12022.1"/>
    </source>
</evidence>
<evidence type="ECO:0000313" key="2">
    <source>
        <dbReference type="Proteomes" id="UP000469440"/>
    </source>
</evidence>
<gene>
    <name evidence="1" type="ORF">CAFE_27510</name>
</gene>
<evidence type="ECO:0008006" key="3">
    <source>
        <dbReference type="Google" id="ProtNLM"/>
    </source>
</evidence>
<proteinExistence type="predicted"/>
<dbReference type="InterPro" id="IPR017853">
    <property type="entry name" value="GH"/>
</dbReference>